<dbReference type="GeneID" id="93760832"/>
<dbReference type="Pfam" id="PF13302">
    <property type="entry name" value="Acetyltransf_3"/>
    <property type="match status" value="1"/>
</dbReference>
<name>A0ABW9IS31_STRGJ</name>
<evidence type="ECO:0000313" key="3">
    <source>
        <dbReference type="Proteomes" id="UP001631993"/>
    </source>
</evidence>
<keyword evidence="2" id="KW-0012">Acyltransferase</keyword>
<keyword evidence="3" id="KW-1185">Reference proteome</keyword>
<reference evidence="2 3" key="1">
    <citation type="submission" date="2024-12" db="EMBL/GenBank/DDBJ databases">
        <title>Forecasting of Potato common scab and diversities of Pathogenic streptomyces spp. in china.</title>
        <authorList>
            <person name="Handique U."/>
            <person name="Wu J."/>
        </authorList>
    </citation>
    <scope>NUCLEOTIDE SEQUENCE [LARGE SCALE GENOMIC DNA]</scope>
    <source>
        <strain evidence="2 3">ZRIMU1585</strain>
    </source>
</reference>
<comment type="caution">
    <text evidence="2">The sequence shown here is derived from an EMBL/GenBank/DDBJ whole genome shotgun (WGS) entry which is preliminary data.</text>
</comment>
<evidence type="ECO:0000259" key="1">
    <source>
        <dbReference type="PROSITE" id="PS51186"/>
    </source>
</evidence>
<keyword evidence="2" id="KW-0808">Transferase</keyword>
<feature type="domain" description="N-acetyltransferase" evidence="1">
    <location>
        <begin position="17"/>
        <end position="183"/>
    </location>
</feature>
<dbReference type="EMBL" id="JBJVNE010000016">
    <property type="protein sequence ID" value="MFM9650445.1"/>
    <property type="molecule type" value="Genomic_DNA"/>
</dbReference>
<dbReference type="InterPro" id="IPR051531">
    <property type="entry name" value="N-acetyltransferase"/>
</dbReference>
<organism evidence="2 3">
    <name type="scientific">Streptomyces galilaeus</name>
    <dbReference type="NCBI Taxonomy" id="33899"/>
    <lineage>
        <taxon>Bacteria</taxon>
        <taxon>Bacillati</taxon>
        <taxon>Actinomycetota</taxon>
        <taxon>Actinomycetes</taxon>
        <taxon>Kitasatosporales</taxon>
        <taxon>Streptomycetaceae</taxon>
        <taxon>Streptomyces</taxon>
    </lineage>
</organism>
<accession>A0ABW9IS31</accession>
<sequence>MRPVRLEAGATASAPALLLRPWRPEDAAGVAEAYQDPVLRRWAAVTVRDEADAQAWVRVQSDGWESGERLAFAVLEARPDGGEGRLAGHVVLKTPHEEQPEVGYWTAAHARGRGVAPRALNTLTDWAFTAFPGATRLRLLHQVDNPASCRVAEKTGYGFDAVLPAAPPEFPHDGHLHVRVATA</sequence>
<dbReference type="InterPro" id="IPR000182">
    <property type="entry name" value="GNAT_dom"/>
</dbReference>
<proteinExistence type="predicted"/>
<dbReference type="PANTHER" id="PTHR43792">
    <property type="entry name" value="GNAT FAMILY, PUTATIVE (AFU_ORTHOLOGUE AFUA_3G00765)-RELATED-RELATED"/>
    <property type="match status" value="1"/>
</dbReference>
<dbReference type="InterPro" id="IPR016181">
    <property type="entry name" value="Acyl_CoA_acyltransferase"/>
</dbReference>
<evidence type="ECO:0000313" key="2">
    <source>
        <dbReference type="EMBL" id="MFM9650445.1"/>
    </source>
</evidence>
<dbReference type="EC" id="2.3.-.-" evidence="2"/>
<gene>
    <name evidence="2" type="ORF">ACKI1S_30375</name>
</gene>
<protein>
    <submittedName>
        <fullName evidence="2">GNAT family N-acetyltransferase</fullName>
        <ecNumber evidence="2">2.3.-.-</ecNumber>
    </submittedName>
</protein>
<dbReference type="GO" id="GO:0016746">
    <property type="term" value="F:acyltransferase activity"/>
    <property type="evidence" value="ECO:0007669"/>
    <property type="project" value="UniProtKB-KW"/>
</dbReference>
<dbReference type="PROSITE" id="PS51186">
    <property type="entry name" value="GNAT"/>
    <property type="match status" value="1"/>
</dbReference>
<dbReference type="SUPFAM" id="SSF55729">
    <property type="entry name" value="Acyl-CoA N-acyltransferases (Nat)"/>
    <property type="match status" value="1"/>
</dbReference>
<dbReference type="RefSeq" id="WP_229894597.1">
    <property type="nucleotide sequence ID" value="NZ_BMVS01000011.1"/>
</dbReference>
<dbReference type="Proteomes" id="UP001631993">
    <property type="component" value="Unassembled WGS sequence"/>
</dbReference>
<dbReference type="Gene3D" id="3.40.630.30">
    <property type="match status" value="1"/>
</dbReference>